<keyword evidence="2" id="KW-1133">Transmembrane helix</keyword>
<feature type="region of interest" description="Disordered" evidence="1">
    <location>
        <begin position="265"/>
        <end position="301"/>
    </location>
</feature>
<proteinExistence type="predicted"/>
<feature type="region of interest" description="Disordered" evidence="1">
    <location>
        <begin position="210"/>
        <end position="230"/>
    </location>
</feature>
<dbReference type="AlphaFoldDB" id="A0A9J6BSW9"/>
<dbReference type="PANTHER" id="PTHR21879">
    <property type="entry name" value="FI03362P-RELATED-RELATED"/>
    <property type="match status" value="1"/>
</dbReference>
<evidence type="ECO:0000313" key="5">
    <source>
        <dbReference type="Proteomes" id="UP001107558"/>
    </source>
</evidence>
<keyword evidence="3" id="KW-0732">Signal</keyword>
<feature type="transmembrane region" description="Helical" evidence="2">
    <location>
        <begin position="138"/>
        <end position="161"/>
    </location>
</feature>
<evidence type="ECO:0000313" key="4">
    <source>
        <dbReference type="EMBL" id="KAG5672972.1"/>
    </source>
</evidence>
<name>A0A9J6BSW9_POLVA</name>
<feature type="compositionally biased region" description="Low complexity" evidence="1">
    <location>
        <begin position="265"/>
        <end position="294"/>
    </location>
</feature>
<dbReference type="Proteomes" id="UP001107558">
    <property type="component" value="Chromosome 3"/>
</dbReference>
<dbReference type="OrthoDB" id="6631139at2759"/>
<dbReference type="InterPro" id="IPR012464">
    <property type="entry name" value="DUF1676"/>
</dbReference>
<comment type="caution">
    <text evidence="4">The sequence shown here is derived from an EMBL/GenBank/DDBJ whole genome shotgun (WGS) entry which is preliminary data.</text>
</comment>
<evidence type="ECO:0000256" key="2">
    <source>
        <dbReference type="SAM" id="Phobius"/>
    </source>
</evidence>
<evidence type="ECO:0008006" key="6">
    <source>
        <dbReference type="Google" id="ProtNLM"/>
    </source>
</evidence>
<evidence type="ECO:0000256" key="3">
    <source>
        <dbReference type="SAM" id="SignalP"/>
    </source>
</evidence>
<sequence>MYRFVILGVLFITVHGASIKSNEITETPRIHSGEELISAIIADCFDIDGMTCMKGKVLTYLDTVLGLKSEQARAFESKNVDKVIYDRVARILATNELRVELPKVIFGDVYATYRADRGISFQVSEKPEAARGLLKKKLLFPVLLLLKLKMKALMPIFVALIGLKAMKALILSKLAITIVLGFLIAQLVKKTGLGMPMSMMPMGMGMAPAEQQPMNTYGPPTTPQTPDTSYGPAAWEPSAAYSVRASWEPNAAASSHNLAYSSYYPTASGSSSSSYSSSAASSSSSSSGSSSAVSQPTPQAY</sequence>
<accession>A0A9J6BSW9</accession>
<evidence type="ECO:0000256" key="1">
    <source>
        <dbReference type="SAM" id="MobiDB-lite"/>
    </source>
</evidence>
<organism evidence="4 5">
    <name type="scientific">Polypedilum vanderplanki</name>
    <name type="common">Sleeping chironomid midge</name>
    <dbReference type="NCBI Taxonomy" id="319348"/>
    <lineage>
        <taxon>Eukaryota</taxon>
        <taxon>Metazoa</taxon>
        <taxon>Ecdysozoa</taxon>
        <taxon>Arthropoda</taxon>
        <taxon>Hexapoda</taxon>
        <taxon>Insecta</taxon>
        <taxon>Pterygota</taxon>
        <taxon>Neoptera</taxon>
        <taxon>Endopterygota</taxon>
        <taxon>Diptera</taxon>
        <taxon>Nematocera</taxon>
        <taxon>Chironomoidea</taxon>
        <taxon>Chironomidae</taxon>
        <taxon>Chironominae</taxon>
        <taxon>Polypedilum</taxon>
        <taxon>Polypedilum</taxon>
    </lineage>
</organism>
<feature type="compositionally biased region" description="Polar residues" evidence="1">
    <location>
        <begin position="212"/>
        <end position="228"/>
    </location>
</feature>
<dbReference type="EMBL" id="JADBJN010000003">
    <property type="protein sequence ID" value="KAG5672972.1"/>
    <property type="molecule type" value="Genomic_DNA"/>
</dbReference>
<keyword evidence="5" id="KW-1185">Reference proteome</keyword>
<keyword evidence="2" id="KW-0472">Membrane</keyword>
<reference evidence="4" key="1">
    <citation type="submission" date="2021-03" db="EMBL/GenBank/DDBJ databases">
        <title>Chromosome level genome of the anhydrobiotic midge Polypedilum vanderplanki.</title>
        <authorList>
            <person name="Yoshida Y."/>
            <person name="Kikawada T."/>
            <person name="Gusev O."/>
        </authorList>
    </citation>
    <scope>NUCLEOTIDE SEQUENCE</scope>
    <source>
        <strain evidence="4">NIAS01</strain>
        <tissue evidence="4">Whole body or cell culture</tissue>
    </source>
</reference>
<feature type="signal peptide" evidence="3">
    <location>
        <begin position="1"/>
        <end position="16"/>
    </location>
</feature>
<gene>
    <name evidence="4" type="ORF">PVAND_003057</name>
</gene>
<keyword evidence="2" id="KW-0812">Transmembrane</keyword>
<protein>
    <recommendedName>
        <fullName evidence="6">Osiris 20</fullName>
    </recommendedName>
</protein>
<dbReference type="PANTHER" id="PTHR21879:SF2">
    <property type="entry name" value="OSIRIS 20"/>
    <property type="match status" value="1"/>
</dbReference>
<feature type="transmembrane region" description="Helical" evidence="2">
    <location>
        <begin position="168"/>
        <end position="188"/>
    </location>
</feature>
<dbReference type="GO" id="GO:0016020">
    <property type="term" value="C:membrane"/>
    <property type="evidence" value="ECO:0007669"/>
    <property type="project" value="TreeGrafter"/>
</dbReference>
<dbReference type="Pfam" id="PF07898">
    <property type="entry name" value="DUF1676"/>
    <property type="match status" value="1"/>
</dbReference>
<feature type="chain" id="PRO_5039923844" description="Osiris 20" evidence="3">
    <location>
        <begin position="17"/>
        <end position="301"/>
    </location>
</feature>